<proteinExistence type="predicted"/>
<comment type="caution">
    <text evidence="1">The sequence shown here is derived from an EMBL/GenBank/DDBJ whole genome shotgun (WGS) entry which is preliminary data.</text>
</comment>
<sequence>MPPHLRRVRRSRLNLRLGHKSSLQASLDILFQDCAPPAVGSHGITARPIHHRSTRPLYWEQGPQWGAPALFSPLLLKQPPPFSVHFIPHCFPEGLQVT</sequence>
<protein>
    <submittedName>
        <fullName evidence="1">Uncharacterized protein</fullName>
    </submittedName>
</protein>
<dbReference type="Proteomes" id="UP001335648">
    <property type="component" value="Unassembled WGS sequence"/>
</dbReference>
<gene>
    <name evidence="1" type="ORF">CesoFtcFv8_008698</name>
</gene>
<keyword evidence="2" id="KW-1185">Reference proteome</keyword>
<dbReference type="EMBL" id="JAULUE010002052">
    <property type="protein sequence ID" value="KAK5899196.1"/>
    <property type="molecule type" value="Genomic_DNA"/>
</dbReference>
<evidence type="ECO:0000313" key="1">
    <source>
        <dbReference type="EMBL" id="KAK5899196.1"/>
    </source>
</evidence>
<organism evidence="1 2">
    <name type="scientific">Champsocephalus esox</name>
    <name type="common">pike icefish</name>
    <dbReference type="NCBI Taxonomy" id="159716"/>
    <lineage>
        <taxon>Eukaryota</taxon>
        <taxon>Metazoa</taxon>
        <taxon>Chordata</taxon>
        <taxon>Craniata</taxon>
        <taxon>Vertebrata</taxon>
        <taxon>Euteleostomi</taxon>
        <taxon>Actinopterygii</taxon>
        <taxon>Neopterygii</taxon>
        <taxon>Teleostei</taxon>
        <taxon>Neoteleostei</taxon>
        <taxon>Acanthomorphata</taxon>
        <taxon>Eupercaria</taxon>
        <taxon>Perciformes</taxon>
        <taxon>Notothenioidei</taxon>
        <taxon>Channichthyidae</taxon>
        <taxon>Champsocephalus</taxon>
    </lineage>
</organism>
<evidence type="ECO:0000313" key="2">
    <source>
        <dbReference type="Proteomes" id="UP001335648"/>
    </source>
</evidence>
<reference evidence="1 2" key="1">
    <citation type="journal article" date="2023" name="Mol. Biol. Evol.">
        <title>Genomics of Secondarily Temperate Adaptation in the Only Non-Antarctic Icefish.</title>
        <authorList>
            <person name="Rivera-Colon A.G."/>
            <person name="Rayamajhi N."/>
            <person name="Minhas B.F."/>
            <person name="Madrigal G."/>
            <person name="Bilyk K.T."/>
            <person name="Yoon V."/>
            <person name="Hune M."/>
            <person name="Gregory S."/>
            <person name="Cheng C.H.C."/>
            <person name="Catchen J.M."/>
        </authorList>
    </citation>
    <scope>NUCLEOTIDE SEQUENCE [LARGE SCALE GENOMIC DNA]</scope>
    <source>
        <strain evidence="1">JC2023a</strain>
    </source>
</reference>
<name>A0AAN8H1M3_9TELE</name>
<accession>A0AAN8H1M3</accession>
<dbReference type="AlphaFoldDB" id="A0AAN8H1M3"/>